<feature type="transmembrane region" description="Helical" evidence="12">
    <location>
        <begin position="136"/>
        <end position="154"/>
    </location>
</feature>
<feature type="transmembrane region" description="Helical" evidence="12">
    <location>
        <begin position="300"/>
        <end position="322"/>
    </location>
</feature>
<dbReference type="GO" id="GO:0046872">
    <property type="term" value="F:metal ion binding"/>
    <property type="evidence" value="ECO:0007669"/>
    <property type="project" value="UniProtKB-KW"/>
</dbReference>
<reference evidence="13" key="1">
    <citation type="submission" date="2018-06" db="EMBL/GenBank/DDBJ databases">
        <authorList>
            <person name="Zhirakovskaya E."/>
        </authorList>
    </citation>
    <scope>NUCLEOTIDE SEQUENCE</scope>
</reference>
<dbReference type="HAMAP" id="MF_01665">
    <property type="entry name" value="HemeA_synth_type2"/>
    <property type="match status" value="1"/>
</dbReference>
<evidence type="ECO:0000256" key="1">
    <source>
        <dbReference type="ARBA" id="ARBA00001970"/>
    </source>
</evidence>
<dbReference type="GO" id="GO:0006784">
    <property type="term" value="P:heme A biosynthetic process"/>
    <property type="evidence" value="ECO:0007669"/>
    <property type="project" value="InterPro"/>
</dbReference>
<evidence type="ECO:0000256" key="7">
    <source>
        <dbReference type="ARBA" id="ARBA00023004"/>
    </source>
</evidence>
<dbReference type="GO" id="GO:0005743">
    <property type="term" value="C:mitochondrial inner membrane"/>
    <property type="evidence" value="ECO:0007669"/>
    <property type="project" value="TreeGrafter"/>
</dbReference>
<accession>A0A3B0U402</accession>
<keyword evidence="5 12" id="KW-1133">Transmembrane helix</keyword>
<evidence type="ECO:0000256" key="12">
    <source>
        <dbReference type="SAM" id="Phobius"/>
    </source>
</evidence>
<dbReference type="GO" id="GO:0016653">
    <property type="term" value="F:oxidoreductase activity, acting on NAD(P)H, heme protein as acceptor"/>
    <property type="evidence" value="ECO:0007669"/>
    <property type="project" value="TreeGrafter"/>
</dbReference>
<dbReference type="Pfam" id="PF02628">
    <property type="entry name" value="COX15-CtaA"/>
    <property type="match status" value="1"/>
</dbReference>
<evidence type="ECO:0000256" key="9">
    <source>
        <dbReference type="ARBA" id="ARBA00023136"/>
    </source>
</evidence>
<comment type="catalytic activity">
    <reaction evidence="11">
        <text>Fe(II)-heme o + 2 A + H2O = Fe(II)-heme a + 2 AH2</text>
        <dbReference type="Rhea" id="RHEA:63388"/>
        <dbReference type="ChEBI" id="CHEBI:13193"/>
        <dbReference type="ChEBI" id="CHEBI:15377"/>
        <dbReference type="ChEBI" id="CHEBI:17499"/>
        <dbReference type="ChEBI" id="CHEBI:60530"/>
        <dbReference type="ChEBI" id="CHEBI:61715"/>
        <dbReference type="EC" id="1.17.99.9"/>
    </reaction>
    <physiologicalReaction direction="left-to-right" evidence="11">
        <dbReference type="Rhea" id="RHEA:63389"/>
    </physiologicalReaction>
</comment>
<dbReference type="EMBL" id="UOEO01000135">
    <property type="protein sequence ID" value="VAW20357.1"/>
    <property type="molecule type" value="Genomic_DNA"/>
</dbReference>
<evidence type="ECO:0000256" key="5">
    <source>
        <dbReference type="ARBA" id="ARBA00022989"/>
    </source>
</evidence>
<dbReference type="GO" id="GO:0120547">
    <property type="term" value="F:heme A synthase activity"/>
    <property type="evidence" value="ECO:0007669"/>
    <property type="project" value="UniProtKB-EC"/>
</dbReference>
<keyword evidence="3 12" id="KW-0812">Transmembrane</keyword>
<evidence type="ECO:0000256" key="6">
    <source>
        <dbReference type="ARBA" id="ARBA00023002"/>
    </source>
</evidence>
<dbReference type="InterPro" id="IPR003780">
    <property type="entry name" value="COX15/CtaA_fam"/>
</dbReference>
<feature type="transmembrane region" description="Helical" evidence="12">
    <location>
        <begin position="23"/>
        <end position="41"/>
    </location>
</feature>
<dbReference type="PANTHER" id="PTHR23289">
    <property type="entry name" value="CYTOCHROME C OXIDASE ASSEMBLY PROTEIN COX15"/>
    <property type="match status" value="1"/>
</dbReference>
<name>A0A3B0U402_9ZZZZ</name>
<keyword evidence="9 12" id="KW-0472">Membrane</keyword>
<dbReference type="InterPro" id="IPR023754">
    <property type="entry name" value="HemeA_Synthase_type2"/>
</dbReference>
<keyword evidence="6" id="KW-0560">Oxidoreductase</keyword>
<feature type="transmembrane region" description="Helical" evidence="12">
    <location>
        <begin position="328"/>
        <end position="346"/>
    </location>
</feature>
<keyword evidence="7" id="KW-0408">Iron</keyword>
<evidence type="ECO:0000256" key="8">
    <source>
        <dbReference type="ARBA" id="ARBA00023133"/>
    </source>
</evidence>
<gene>
    <name evidence="13" type="ORF">MNBD_ALPHA12-2294</name>
</gene>
<comment type="cofactor">
    <cofactor evidence="1">
        <name>heme b</name>
        <dbReference type="ChEBI" id="CHEBI:60344"/>
    </cofactor>
</comment>
<feature type="transmembrane region" description="Helical" evidence="12">
    <location>
        <begin position="207"/>
        <end position="227"/>
    </location>
</feature>
<evidence type="ECO:0000256" key="3">
    <source>
        <dbReference type="ARBA" id="ARBA00022692"/>
    </source>
</evidence>
<protein>
    <submittedName>
        <fullName evidence="13">Heme A synthase, cytochrome oxidase biogenesis protein Cox15-CtaA</fullName>
    </submittedName>
</protein>
<evidence type="ECO:0000256" key="11">
    <source>
        <dbReference type="ARBA" id="ARBA00048044"/>
    </source>
</evidence>
<evidence type="ECO:0000256" key="10">
    <source>
        <dbReference type="ARBA" id="ARBA00044501"/>
    </source>
</evidence>
<feature type="transmembrane region" description="Helical" evidence="12">
    <location>
        <begin position="106"/>
        <end position="124"/>
    </location>
</feature>
<comment type="subcellular location">
    <subcellularLocation>
        <location evidence="2">Membrane</location>
        <topology evidence="2">Multi-pass membrane protein</topology>
    </subcellularLocation>
</comment>
<organism evidence="13">
    <name type="scientific">hydrothermal vent metagenome</name>
    <dbReference type="NCBI Taxonomy" id="652676"/>
    <lineage>
        <taxon>unclassified sequences</taxon>
        <taxon>metagenomes</taxon>
        <taxon>ecological metagenomes</taxon>
    </lineage>
</organism>
<comment type="pathway">
    <text evidence="10">Porphyrin-containing compound metabolism; heme A biosynthesis; heme A from heme O: step 1/1.</text>
</comment>
<dbReference type="PANTHER" id="PTHR23289:SF2">
    <property type="entry name" value="CYTOCHROME C OXIDASE ASSEMBLY PROTEIN COX15 HOMOLOG"/>
    <property type="match status" value="1"/>
</dbReference>
<sequence length="353" mass="39045">MSIQTAINSLDAPKDDLLGPVRVWLYSLAIAILAMVALGGLTRLTDSGLSITTWKPISGIIPPLSNADWLAEFNAYKLIPEFKLQNSWMDLAAFKSIFWWEWGHRFLGRMIGFLFAVPFIVFLVQKRLSWRLAPSLGLLFVLGGFQGLLGWWMVSSGLSERVDVSQYRLAAHLAAASLLFVSILWVARRLRPSSELAGCSRSWQLAVWALAILVFLQIIMGAFVAGLDAGFGYNTWPLMEGRFIPGGLNEMQPGWRNLFENPLAVQFTHRMIAYTIALYAGLLFWLGARANGLADLDGWLKLIAVLIVAQIGLGITTLLLVVPIPLAVAHQVLAFILFGSIIAYLADMSRRAV</sequence>
<dbReference type="AlphaFoldDB" id="A0A3B0U402"/>
<evidence type="ECO:0000256" key="4">
    <source>
        <dbReference type="ARBA" id="ARBA00022723"/>
    </source>
</evidence>
<feature type="transmembrane region" description="Helical" evidence="12">
    <location>
        <begin position="166"/>
        <end position="187"/>
    </location>
</feature>
<keyword evidence="8" id="KW-0350">Heme biosynthesis</keyword>
<keyword evidence="4" id="KW-0479">Metal-binding</keyword>
<feature type="transmembrane region" description="Helical" evidence="12">
    <location>
        <begin position="271"/>
        <end position="288"/>
    </location>
</feature>
<proteinExistence type="inferred from homology"/>
<evidence type="ECO:0000256" key="2">
    <source>
        <dbReference type="ARBA" id="ARBA00004141"/>
    </source>
</evidence>
<evidence type="ECO:0000313" key="13">
    <source>
        <dbReference type="EMBL" id="VAW20357.1"/>
    </source>
</evidence>